<feature type="domain" description="N-acetyltransferase" evidence="1">
    <location>
        <begin position="120"/>
        <end position="253"/>
    </location>
</feature>
<dbReference type="Pfam" id="PF00583">
    <property type="entry name" value="Acetyltransf_1"/>
    <property type="match status" value="1"/>
</dbReference>
<comment type="caution">
    <text evidence="2">The sequence shown here is derived from an EMBL/GenBank/DDBJ whole genome shotgun (WGS) entry which is preliminary data.</text>
</comment>
<accession>A0ABP8QZ03</accession>
<reference evidence="3" key="1">
    <citation type="journal article" date="2019" name="Int. J. Syst. Evol. Microbiol.">
        <title>The Global Catalogue of Microorganisms (GCM) 10K type strain sequencing project: providing services to taxonomists for standard genome sequencing and annotation.</title>
        <authorList>
            <consortium name="The Broad Institute Genomics Platform"/>
            <consortium name="The Broad Institute Genome Sequencing Center for Infectious Disease"/>
            <person name="Wu L."/>
            <person name="Ma J."/>
        </authorList>
    </citation>
    <scope>NUCLEOTIDE SEQUENCE [LARGE SCALE GENOMIC DNA]</scope>
    <source>
        <strain evidence="3">JCM 17933</strain>
    </source>
</reference>
<dbReference type="Gene3D" id="3.40.630.30">
    <property type="match status" value="1"/>
</dbReference>
<dbReference type="RefSeq" id="WP_345473189.1">
    <property type="nucleotide sequence ID" value="NZ_BAABHF010000048.1"/>
</dbReference>
<evidence type="ECO:0000259" key="1">
    <source>
        <dbReference type="PROSITE" id="PS51186"/>
    </source>
</evidence>
<organism evidence="2 3">
    <name type="scientific">Actinoallomurus oryzae</name>
    <dbReference type="NCBI Taxonomy" id="502180"/>
    <lineage>
        <taxon>Bacteria</taxon>
        <taxon>Bacillati</taxon>
        <taxon>Actinomycetota</taxon>
        <taxon>Actinomycetes</taxon>
        <taxon>Streptosporangiales</taxon>
        <taxon>Thermomonosporaceae</taxon>
        <taxon>Actinoallomurus</taxon>
    </lineage>
</organism>
<evidence type="ECO:0000313" key="2">
    <source>
        <dbReference type="EMBL" id="GAA4513711.1"/>
    </source>
</evidence>
<dbReference type="SUPFAM" id="SSF55729">
    <property type="entry name" value="Acyl-CoA N-acyltransferases (Nat)"/>
    <property type="match status" value="1"/>
</dbReference>
<proteinExistence type="predicted"/>
<evidence type="ECO:0000313" key="3">
    <source>
        <dbReference type="Proteomes" id="UP001500503"/>
    </source>
</evidence>
<dbReference type="CDD" id="cd04301">
    <property type="entry name" value="NAT_SF"/>
    <property type="match status" value="1"/>
</dbReference>
<dbReference type="InterPro" id="IPR000182">
    <property type="entry name" value="GNAT_dom"/>
</dbReference>
<sequence length="253" mass="27214">MDAAAVLAAFDEQVRRRPRADDGHVEDDGDVVRTVSAGDGWNGVEWTALTSANADAAIQAQIRRFAEIGRPWEWKHYSYDQPDDLRERLVAAGLTPGEDETLLVGTIAELDLAVRPPAGVELRAVRDRDDLDALVAVHDEVFGGHHASGPLAAALEDGTAAAVIAWAGETPVSAARVEFYPGTEFAGLWGGGTLPAWRGRGVFRSLVAHRAALAKQAGYRHLQVDAMPASRPILRRLGFTELATTTPFTHPGR</sequence>
<dbReference type="PROSITE" id="PS51186">
    <property type="entry name" value="GNAT"/>
    <property type="match status" value="1"/>
</dbReference>
<dbReference type="EMBL" id="BAABHF010000048">
    <property type="protein sequence ID" value="GAA4513711.1"/>
    <property type="molecule type" value="Genomic_DNA"/>
</dbReference>
<protein>
    <recommendedName>
        <fullName evidence="1">N-acetyltransferase domain-containing protein</fullName>
    </recommendedName>
</protein>
<gene>
    <name evidence="2" type="ORF">GCM10023191_081190</name>
</gene>
<dbReference type="Proteomes" id="UP001500503">
    <property type="component" value="Unassembled WGS sequence"/>
</dbReference>
<dbReference type="InterPro" id="IPR016181">
    <property type="entry name" value="Acyl_CoA_acyltransferase"/>
</dbReference>
<name>A0ABP8QZ03_9ACTN</name>
<keyword evidence="3" id="KW-1185">Reference proteome</keyword>